<keyword evidence="4" id="KW-1185">Reference proteome</keyword>
<sequence>MTLLKESEAIDELKLKYDQIWNNILHCEVSEAKRLVNGFAEQVNFHYIKKSETREFKDYLKTPYPYIAILVGIAIPVTAFLLILLLP</sequence>
<dbReference type="HOGENOM" id="CLU_2480402_0_0_9"/>
<dbReference type="EMBL" id="JMQA01000047">
    <property type="protein sequence ID" value="KFM94465.1"/>
    <property type="molecule type" value="Genomic_DNA"/>
</dbReference>
<evidence type="ECO:0000313" key="3">
    <source>
        <dbReference type="EMBL" id="MUG21033.1"/>
    </source>
</evidence>
<gene>
    <name evidence="2" type="ORF">DJ90_1289</name>
    <name evidence="3" type="ORF">GNQ08_01120</name>
</gene>
<evidence type="ECO:0000313" key="2">
    <source>
        <dbReference type="EMBL" id="KFM94465.1"/>
    </source>
</evidence>
<evidence type="ECO:0000256" key="1">
    <source>
        <dbReference type="SAM" id="Phobius"/>
    </source>
</evidence>
<accession>A0A090YQR8</accession>
<proteinExistence type="predicted"/>
<reference evidence="3 5" key="2">
    <citation type="submission" date="2019-11" db="EMBL/GenBank/DDBJ databases">
        <title>Draft genome sequences of five Paenibacillus species of dairy origin.</title>
        <authorList>
            <person name="Olajide A.M."/>
            <person name="Chen S."/>
            <person name="Lapointe G."/>
        </authorList>
    </citation>
    <scope>NUCLEOTIDE SEQUENCE [LARGE SCALE GENOMIC DNA]</scope>
    <source>
        <strain evidence="3 5">3CT49</strain>
    </source>
</reference>
<dbReference type="RefSeq" id="WP_036618536.1">
    <property type="nucleotide sequence ID" value="NZ_BGML01000004.1"/>
</dbReference>
<reference evidence="2 4" key="1">
    <citation type="submission" date="2014-04" db="EMBL/GenBank/DDBJ databases">
        <authorList>
            <person name="Bishop-Lilly K.A."/>
            <person name="Broomall S.M."/>
            <person name="Chain P.S."/>
            <person name="Chertkov O."/>
            <person name="Coyne S.R."/>
            <person name="Daligault H.E."/>
            <person name="Davenport K.W."/>
            <person name="Erkkila T."/>
            <person name="Frey K.G."/>
            <person name="Gibbons H.S."/>
            <person name="Gu W."/>
            <person name="Jaissle J."/>
            <person name="Johnson S.L."/>
            <person name="Koroleva G.I."/>
            <person name="Ladner J.T."/>
            <person name="Lo C.-C."/>
            <person name="Minogue T.D."/>
            <person name="Munk C."/>
            <person name="Palacios G.F."/>
            <person name="Redden C.L."/>
            <person name="Rosenzweig C.N."/>
            <person name="Scholz M.B."/>
            <person name="Teshima H."/>
            <person name="Xu Y."/>
        </authorList>
    </citation>
    <scope>NUCLEOTIDE SEQUENCE [LARGE SCALE GENOMIC DNA]</scope>
    <source>
        <strain evidence="2 4">8244</strain>
    </source>
</reference>
<keyword evidence="1" id="KW-0812">Transmembrane</keyword>
<organism evidence="2 4">
    <name type="scientific">Paenibacillus macerans</name>
    <name type="common">Bacillus macerans</name>
    <dbReference type="NCBI Taxonomy" id="44252"/>
    <lineage>
        <taxon>Bacteria</taxon>
        <taxon>Bacillati</taxon>
        <taxon>Bacillota</taxon>
        <taxon>Bacilli</taxon>
        <taxon>Bacillales</taxon>
        <taxon>Paenibacillaceae</taxon>
        <taxon>Paenibacillus</taxon>
    </lineage>
</organism>
<evidence type="ECO:0000313" key="5">
    <source>
        <dbReference type="Proteomes" id="UP000442469"/>
    </source>
</evidence>
<protein>
    <submittedName>
        <fullName evidence="2">Uncharacterized protein</fullName>
    </submittedName>
</protein>
<dbReference type="AlphaFoldDB" id="A0A090YQR8"/>
<evidence type="ECO:0000313" key="4">
    <source>
        <dbReference type="Proteomes" id="UP000029278"/>
    </source>
</evidence>
<dbReference type="PATRIC" id="fig|44252.3.peg.5573"/>
<dbReference type="GeneID" id="77010665"/>
<dbReference type="EMBL" id="WNZZ01000001">
    <property type="protein sequence ID" value="MUG21033.1"/>
    <property type="molecule type" value="Genomic_DNA"/>
</dbReference>
<feature type="transmembrane region" description="Helical" evidence="1">
    <location>
        <begin position="64"/>
        <end position="86"/>
    </location>
</feature>
<keyword evidence="1" id="KW-1133">Transmembrane helix</keyword>
<comment type="caution">
    <text evidence="2">The sequence shown here is derived from an EMBL/GenBank/DDBJ whole genome shotgun (WGS) entry which is preliminary data.</text>
</comment>
<name>A0A090YQR8_PAEMA</name>
<dbReference type="Proteomes" id="UP000029278">
    <property type="component" value="Unassembled WGS sequence"/>
</dbReference>
<dbReference type="Proteomes" id="UP000442469">
    <property type="component" value="Unassembled WGS sequence"/>
</dbReference>
<keyword evidence="1" id="KW-0472">Membrane</keyword>